<comment type="caution">
    <text evidence="2">The sequence shown here is derived from an EMBL/GenBank/DDBJ whole genome shotgun (WGS) entry which is preliminary data.</text>
</comment>
<evidence type="ECO:0000256" key="1">
    <source>
        <dbReference type="SAM" id="MobiDB-lite"/>
    </source>
</evidence>
<protein>
    <submittedName>
        <fullName evidence="2">Uncharacterized protein</fullName>
    </submittedName>
</protein>
<feature type="region of interest" description="Disordered" evidence="1">
    <location>
        <begin position="1"/>
        <end position="53"/>
    </location>
</feature>
<accession>A0A428T611</accession>
<dbReference type="Proteomes" id="UP000287144">
    <property type="component" value="Unassembled WGS sequence"/>
</dbReference>
<dbReference type="AlphaFoldDB" id="A0A428T611"/>
<dbReference type="EMBL" id="NKCK01000126">
    <property type="protein sequence ID" value="RSL97449.1"/>
    <property type="molecule type" value="Genomic_DNA"/>
</dbReference>
<sequence length="140" mass="14957">MDSFEPNALEGHSGGTACLSQRTPLSMARLGEARTEQRPKAQREGKGSDSTAILARLVQGPIVPSLCTTGDYATTKQNPHDDPPSVRCLAGLCLDLNRPGLGLQRRSKMGSEGEVIASWPTTRELTIDRTDVSPNVLNAS</sequence>
<proteinExistence type="predicted"/>
<keyword evidence="3" id="KW-1185">Reference proteome</keyword>
<feature type="compositionally biased region" description="Basic and acidic residues" evidence="1">
    <location>
        <begin position="31"/>
        <end position="47"/>
    </location>
</feature>
<name>A0A428T611_9HYPO</name>
<gene>
    <name evidence="2" type="ORF">CEP52_010888</name>
</gene>
<evidence type="ECO:0000313" key="3">
    <source>
        <dbReference type="Proteomes" id="UP000287144"/>
    </source>
</evidence>
<evidence type="ECO:0000313" key="2">
    <source>
        <dbReference type="EMBL" id="RSL97449.1"/>
    </source>
</evidence>
<organism evidence="2 3">
    <name type="scientific">Fusarium oligoseptatum</name>
    <dbReference type="NCBI Taxonomy" id="2604345"/>
    <lineage>
        <taxon>Eukaryota</taxon>
        <taxon>Fungi</taxon>
        <taxon>Dikarya</taxon>
        <taxon>Ascomycota</taxon>
        <taxon>Pezizomycotina</taxon>
        <taxon>Sordariomycetes</taxon>
        <taxon>Hypocreomycetidae</taxon>
        <taxon>Hypocreales</taxon>
        <taxon>Nectriaceae</taxon>
        <taxon>Fusarium</taxon>
        <taxon>Fusarium solani species complex</taxon>
    </lineage>
</organism>
<reference evidence="2 3" key="1">
    <citation type="submission" date="2017-06" db="EMBL/GenBank/DDBJ databases">
        <title>Comparative genomic analysis of Ambrosia Fusariam Clade fungi.</title>
        <authorList>
            <person name="Stajich J.E."/>
            <person name="Carrillo J."/>
            <person name="Kijimoto T."/>
            <person name="Eskalen A."/>
            <person name="O'Donnell K."/>
            <person name="Kasson M."/>
        </authorList>
    </citation>
    <scope>NUCLEOTIDE SEQUENCE [LARGE SCALE GENOMIC DNA]</scope>
    <source>
        <strain evidence="2 3">NRRL62579</strain>
    </source>
</reference>